<sequence length="175" mass="19642">MIHLPGGKIVDHLDSPEATTAWLIERDLVDGKEQLLSYCQSKLCGLRSDLQNIFLMQATNQNIDQQVVDRINKALTVAPHISLLHYSADAGFYRAAEHPVTLLVEHAMSVIAEDAVTLLASEEAELLIQCEAEPCQRFMLRTHGRRQWCSTRCGDRVRAARAYARKRENALNSST</sequence>
<reference evidence="3" key="1">
    <citation type="journal article" date="2019" name="Int. J. Syst. Evol. Microbiol.">
        <title>The Global Catalogue of Microorganisms (GCM) 10K type strain sequencing project: providing services to taxonomists for standard genome sequencing and annotation.</title>
        <authorList>
            <consortium name="The Broad Institute Genomics Platform"/>
            <consortium name="The Broad Institute Genome Sequencing Center for Infectious Disease"/>
            <person name="Wu L."/>
            <person name="Ma J."/>
        </authorList>
    </citation>
    <scope>NUCLEOTIDE SEQUENCE [LARGE SCALE GENOMIC DNA]</scope>
    <source>
        <strain evidence="3">CGMCC 1.3685</strain>
    </source>
</reference>
<dbReference type="Pfam" id="PF11706">
    <property type="entry name" value="zf-CGNR"/>
    <property type="match status" value="1"/>
</dbReference>
<dbReference type="Pfam" id="PF07336">
    <property type="entry name" value="ABATE"/>
    <property type="match status" value="1"/>
</dbReference>
<dbReference type="PANTHER" id="PTHR35525">
    <property type="entry name" value="BLL6575 PROTEIN"/>
    <property type="match status" value="1"/>
</dbReference>
<gene>
    <name evidence="2" type="ORF">GCM10007173_04860</name>
</gene>
<dbReference type="InterPro" id="IPR010852">
    <property type="entry name" value="ABATE"/>
</dbReference>
<dbReference type="EMBL" id="BMKX01000001">
    <property type="protein sequence ID" value="GGJ49298.1"/>
    <property type="molecule type" value="Genomic_DNA"/>
</dbReference>
<feature type="domain" description="Zinc finger CGNR" evidence="1">
    <location>
        <begin position="129"/>
        <end position="166"/>
    </location>
</feature>
<protein>
    <recommendedName>
        <fullName evidence="1">Zinc finger CGNR domain-containing protein</fullName>
    </recommendedName>
</protein>
<dbReference type="InterPro" id="IPR023286">
    <property type="entry name" value="ABATE_dom_sf"/>
</dbReference>
<keyword evidence="3" id="KW-1185">Reference proteome</keyword>
<dbReference type="SUPFAM" id="SSF160904">
    <property type="entry name" value="Jann2411-like"/>
    <property type="match status" value="1"/>
</dbReference>
<accession>A0ABQ2DAK8</accession>
<dbReference type="Proteomes" id="UP000606115">
    <property type="component" value="Unassembled WGS sequence"/>
</dbReference>
<evidence type="ECO:0000259" key="1">
    <source>
        <dbReference type="Pfam" id="PF11706"/>
    </source>
</evidence>
<proteinExistence type="predicted"/>
<dbReference type="InterPro" id="IPR021005">
    <property type="entry name" value="Znf_CGNR"/>
</dbReference>
<dbReference type="Gene3D" id="1.10.3300.10">
    <property type="entry name" value="Jann2411-like domain"/>
    <property type="match status" value="1"/>
</dbReference>
<evidence type="ECO:0000313" key="2">
    <source>
        <dbReference type="EMBL" id="GGJ49298.1"/>
    </source>
</evidence>
<evidence type="ECO:0000313" key="3">
    <source>
        <dbReference type="Proteomes" id="UP000606115"/>
    </source>
</evidence>
<comment type="caution">
    <text evidence="2">The sequence shown here is derived from an EMBL/GenBank/DDBJ whole genome shotgun (WGS) entry which is preliminary data.</text>
</comment>
<dbReference type="PANTHER" id="PTHR35525:SF3">
    <property type="entry name" value="BLL6575 PROTEIN"/>
    <property type="match status" value="1"/>
</dbReference>
<organism evidence="2 3">
    <name type="scientific">Glutamicibacter ardleyensis</name>
    <dbReference type="NCBI Taxonomy" id="225894"/>
    <lineage>
        <taxon>Bacteria</taxon>
        <taxon>Bacillati</taxon>
        <taxon>Actinomycetota</taxon>
        <taxon>Actinomycetes</taxon>
        <taxon>Micrococcales</taxon>
        <taxon>Micrococcaceae</taxon>
        <taxon>Glutamicibacter</taxon>
    </lineage>
</organism>
<name>A0ABQ2DAK8_9MICC</name>